<name>A0ACC0PUJ9_RHOML</name>
<protein>
    <submittedName>
        <fullName evidence="1">Uncharacterized protein</fullName>
    </submittedName>
</protein>
<dbReference type="Proteomes" id="UP001062846">
    <property type="component" value="Chromosome 2"/>
</dbReference>
<proteinExistence type="predicted"/>
<evidence type="ECO:0000313" key="2">
    <source>
        <dbReference type="Proteomes" id="UP001062846"/>
    </source>
</evidence>
<dbReference type="EMBL" id="CM046389">
    <property type="protein sequence ID" value="KAI8568223.1"/>
    <property type="molecule type" value="Genomic_DNA"/>
</dbReference>
<accession>A0ACC0PUJ9</accession>
<gene>
    <name evidence="1" type="ORF">RHMOL_Rhmol02G0181500</name>
</gene>
<evidence type="ECO:0000313" key="1">
    <source>
        <dbReference type="EMBL" id="KAI8568223.1"/>
    </source>
</evidence>
<keyword evidence="2" id="KW-1185">Reference proteome</keyword>
<sequence length="327" mass="36765">MIDRTFQNLEKDDLAAEEWILWPRIGPGSRTRYDNGDVIDACVHRPMRVEPLNDLGVCEVAEIASVELLRVGTHYSAGGAVVEYTNTFHFPEAGEMMITLGDFAWLTGPRVGHNPLLLDPWIHEHEGVFYYLLGKTPDVSESGHVTSLWLQTQYDRLSLGGHHCVLELWAFEYLLLFPPPTRHREPRFVPWAAHWLKGVRRTRSPAMDETSSGPFDGGSGIAHFVFMPSSHFVTLMLFPQSQRQPATGFLQAGDYSAFHWASLALPTTTTTVAPPVWPRAPSFISFHNANGEEKHLALSQCATQFYVLPSGVQQVPADIVQEWLRTF</sequence>
<reference evidence="1" key="1">
    <citation type="submission" date="2022-02" db="EMBL/GenBank/DDBJ databases">
        <title>Plant Genome Project.</title>
        <authorList>
            <person name="Zhang R.-G."/>
        </authorList>
    </citation>
    <scope>NUCLEOTIDE SEQUENCE</scope>
    <source>
        <strain evidence="1">AT1</strain>
    </source>
</reference>
<comment type="caution">
    <text evidence="1">The sequence shown here is derived from an EMBL/GenBank/DDBJ whole genome shotgun (WGS) entry which is preliminary data.</text>
</comment>
<organism evidence="1 2">
    <name type="scientific">Rhododendron molle</name>
    <name type="common">Chinese azalea</name>
    <name type="synonym">Azalea mollis</name>
    <dbReference type="NCBI Taxonomy" id="49168"/>
    <lineage>
        <taxon>Eukaryota</taxon>
        <taxon>Viridiplantae</taxon>
        <taxon>Streptophyta</taxon>
        <taxon>Embryophyta</taxon>
        <taxon>Tracheophyta</taxon>
        <taxon>Spermatophyta</taxon>
        <taxon>Magnoliopsida</taxon>
        <taxon>eudicotyledons</taxon>
        <taxon>Gunneridae</taxon>
        <taxon>Pentapetalae</taxon>
        <taxon>asterids</taxon>
        <taxon>Ericales</taxon>
        <taxon>Ericaceae</taxon>
        <taxon>Ericoideae</taxon>
        <taxon>Rhodoreae</taxon>
        <taxon>Rhododendron</taxon>
    </lineage>
</organism>